<name>A0ABY6N396_9ALTE</name>
<dbReference type="Proteomes" id="UP001163739">
    <property type="component" value="Chromosome"/>
</dbReference>
<evidence type="ECO:0000313" key="2">
    <source>
        <dbReference type="EMBL" id="UZE96495.1"/>
    </source>
</evidence>
<protein>
    <recommendedName>
        <fullName evidence="4">Lipoprotein</fullName>
    </recommendedName>
</protein>
<accession>A0ABY6N396</accession>
<reference evidence="2" key="1">
    <citation type="submission" date="2022-06" db="EMBL/GenBank/DDBJ databases">
        <title>Alkalimarinus sp. nov., isolated from gut of a Alitta virens.</title>
        <authorList>
            <person name="Yang A.I."/>
            <person name="Shin N.-R."/>
        </authorList>
    </citation>
    <scope>NUCLEOTIDE SEQUENCE</scope>
    <source>
        <strain evidence="2">A2M4</strain>
    </source>
</reference>
<dbReference type="EMBL" id="CP100390">
    <property type="protein sequence ID" value="UZE96495.1"/>
    <property type="molecule type" value="Genomic_DNA"/>
</dbReference>
<organism evidence="2 3">
    <name type="scientific">Alkalimarinus alittae</name>
    <dbReference type="NCBI Taxonomy" id="2961619"/>
    <lineage>
        <taxon>Bacteria</taxon>
        <taxon>Pseudomonadati</taxon>
        <taxon>Pseudomonadota</taxon>
        <taxon>Gammaproteobacteria</taxon>
        <taxon>Alteromonadales</taxon>
        <taxon>Alteromonadaceae</taxon>
        <taxon>Alkalimarinus</taxon>
    </lineage>
</organism>
<feature type="chain" id="PRO_5046329712" description="Lipoprotein" evidence="1">
    <location>
        <begin position="19"/>
        <end position="107"/>
    </location>
</feature>
<sequence length="107" mass="12162">MRYKLVFLAGLLALTVLSACSSISHSESIIVALSDKQAGGIKAIRHLQRGDDQQCEIDITQKLPDQRDLNTEIWTVLVCKRLYQYTVTFEPQAEDRYKVTATRFLDT</sequence>
<evidence type="ECO:0000256" key="1">
    <source>
        <dbReference type="SAM" id="SignalP"/>
    </source>
</evidence>
<dbReference type="PROSITE" id="PS51257">
    <property type="entry name" value="PROKAR_LIPOPROTEIN"/>
    <property type="match status" value="1"/>
</dbReference>
<feature type="signal peptide" evidence="1">
    <location>
        <begin position="1"/>
        <end position="18"/>
    </location>
</feature>
<proteinExistence type="predicted"/>
<keyword evidence="1" id="KW-0732">Signal</keyword>
<gene>
    <name evidence="2" type="ORF">NKI27_01730</name>
</gene>
<dbReference type="RefSeq" id="WP_265047980.1">
    <property type="nucleotide sequence ID" value="NZ_CP100390.1"/>
</dbReference>
<evidence type="ECO:0008006" key="4">
    <source>
        <dbReference type="Google" id="ProtNLM"/>
    </source>
</evidence>
<evidence type="ECO:0000313" key="3">
    <source>
        <dbReference type="Proteomes" id="UP001163739"/>
    </source>
</evidence>
<keyword evidence="3" id="KW-1185">Reference proteome</keyword>